<dbReference type="EMBL" id="CP003346">
    <property type="protein sequence ID" value="AGA76318.1"/>
    <property type="molecule type" value="Genomic_DNA"/>
</dbReference>
<feature type="domain" description="PAS" evidence="7">
    <location>
        <begin position="787"/>
        <end position="826"/>
    </location>
</feature>
<dbReference type="InterPro" id="IPR011110">
    <property type="entry name" value="Reg_prop"/>
</dbReference>
<evidence type="ECO:0000256" key="4">
    <source>
        <dbReference type="SAM" id="Coils"/>
    </source>
</evidence>
<dbReference type="Gene3D" id="2.130.10.10">
    <property type="entry name" value="YVTN repeat-like/Quinoprotein amine dehydrogenase"/>
    <property type="match status" value="3"/>
</dbReference>
<feature type="domain" description="Histidine kinase" evidence="6">
    <location>
        <begin position="930"/>
        <end position="1145"/>
    </location>
</feature>
<keyword evidence="4" id="KW-0175">Coiled coil</keyword>
<dbReference type="InterPro" id="IPR005467">
    <property type="entry name" value="His_kinase_dom"/>
</dbReference>
<dbReference type="PANTHER" id="PTHR43547">
    <property type="entry name" value="TWO-COMPONENT HISTIDINE KINASE"/>
    <property type="match status" value="1"/>
</dbReference>
<dbReference type="InterPro" id="IPR013783">
    <property type="entry name" value="Ig-like_fold"/>
</dbReference>
<dbReference type="InterPro" id="IPR035965">
    <property type="entry name" value="PAS-like_dom_sf"/>
</dbReference>
<evidence type="ECO:0000256" key="5">
    <source>
        <dbReference type="SAM" id="Phobius"/>
    </source>
</evidence>
<dbReference type="InterPro" id="IPR003594">
    <property type="entry name" value="HATPase_dom"/>
</dbReference>
<evidence type="ECO:0000313" key="9">
    <source>
        <dbReference type="Proteomes" id="UP000010796"/>
    </source>
</evidence>
<gene>
    <name evidence="8" type="ordered locus">Echvi_0014</name>
</gene>
<reference evidence="9" key="1">
    <citation type="submission" date="2012-02" db="EMBL/GenBank/DDBJ databases">
        <title>The complete genome of Echinicola vietnamensis DSM 17526.</title>
        <authorList>
            <person name="Lucas S."/>
            <person name="Copeland A."/>
            <person name="Lapidus A."/>
            <person name="Glavina del Rio T."/>
            <person name="Dalin E."/>
            <person name="Tice H."/>
            <person name="Bruce D."/>
            <person name="Goodwin L."/>
            <person name="Pitluck S."/>
            <person name="Peters L."/>
            <person name="Ovchinnikova G."/>
            <person name="Teshima H."/>
            <person name="Kyrpides N."/>
            <person name="Mavromatis K."/>
            <person name="Ivanova N."/>
            <person name="Brettin T."/>
            <person name="Detter J.C."/>
            <person name="Han C."/>
            <person name="Larimer F."/>
            <person name="Land M."/>
            <person name="Hauser L."/>
            <person name="Markowitz V."/>
            <person name="Cheng J.-F."/>
            <person name="Hugenholtz P."/>
            <person name="Woyke T."/>
            <person name="Wu D."/>
            <person name="Brambilla E."/>
            <person name="Klenk H.-P."/>
            <person name="Eisen J.A."/>
        </authorList>
    </citation>
    <scope>NUCLEOTIDE SEQUENCE [LARGE SCALE GENOMIC DNA]</scope>
    <source>
        <strain evidence="9">DSM 17526 / LMG 23754 / KMM 6221</strain>
    </source>
</reference>
<dbReference type="InterPro" id="IPR013767">
    <property type="entry name" value="PAS_fold"/>
</dbReference>
<dbReference type="OrthoDB" id="9806995at2"/>
<dbReference type="SMART" id="SM00388">
    <property type="entry name" value="HisKA"/>
    <property type="match status" value="1"/>
</dbReference>
<dbReference type="Pfam" id="PF02518">
    <property type="entry name" value="HATPase_c"/>
    <property type="match status" value="1"/>
</dbReference>
<dbReference type="PANTHER" id="PTHR43547:SF2">
    <property type="entry name" value="HYBRID SIGNAL TRANSDUCTION HISTIDINE KINASE C"/>
    <property type="match status" value="1"/>
</dbReference>
<proteinExistence type="predicted"/>
<dbReference type="PROSITE" id="PS50112">
    <property type="entry name" value="PAS"/>
    <property type="match status" value="1"/>
</dbReference>
<accession>L0FTE3</accession>
<dbReference type="CDD" id="cd00082">
    <property type="entry name" value="HisKA"/>
    <property type="match status" value="1"/>
</dbReference>
<dbReference type="InterPro" id="IPR036890">
    <property type="entry name" value="HATPase_C_sf"/>
</dbReference>
<dbReference type="Proteomes" id="UP000010796">
    <property type="component" value="Chromosome"/>
</dbReference>
<feature type="coiled-coil region" evidence="4">
    <location>
        <begin position="903"/>
        <end position="930"/>
    </location>
</feature>
<dbReference type="HOGENOM" id="CLU_277822_0_0_10"/>
<organism evidence="8 9">
    <name type="scientific">Echinicola vietnamensis (strain DSM 17526 / LMG 23754 / KMM 6221)</name>
    <dbReference type="NCBI Taxonomy" id="926556"/>
    <lineage>
        <taxon>Bacteria</taxon>
        <taxon>Pseudomonadati</taxon>
        <taxon>Bacteroidota</taxon>
        <taxon>Cytophagia</taxon>
        <taxon>Cytophagales</taxon>
        <taxon>Cyclobacteriaceae</taxon>
        <taxon>Echinicola</taxon>
    </lineage>
</organism>
<sequence length="1145" mass="130068">MPRIIIILYILFLLKGTLMAQSFQMNKQIKGVDLPSQIVSTIDQDKDGRIWFTTAKGVFYSDGISTYGLPEELSDNLNGSEGVEVDDDGQVWVYAKKGKPRIYKLIENDWDEYPIEDSVKSILESSKMKLYVSGGKENKLLVLSGPEVFASSLEASGNWTAYSYDEEEWGGLKSVFCCTADSVLFLFGKRTVRLSKGKFIPFVFHNADLPGPVWMVRYSQFDDKFYFLGDDYLAMGNSLFEIENVLDQGFSRINYQFSQKFGLQTKQGGVYYFFNSQLYKYNLDNGKIIEISTYDALKSFYITTSFVDRENIIWIGTERGVVNLPTLRFQNYSKWEGLMEHEVSAVLTLGAEEILYGFNNGIQHWKNGELIFESKSAGQEGEPKNRITTFHVDQKGVVWMSSAMKGLGRYDPASRSLSYVQAPDRSFVMHAIPKGDSLIIVSKTHIYLSSIHQRGSDHFKNEITQYLFDELLGMSINEVRKVEFTSEGRMVIMAGGWKDLQDKVFNNDEVLAFSGYDWIRYKEGYLLATYDGLKYYDGDRIVPYTLNGQKVDRPVYAVIADGKGNIWAGTDEGVAIIGNGIIRYFNEHNGLVGNEVNRGAFTMDEQGRVHIGTQNGLSVFIPEEDDEIFVEPQVDVTSLKVLGVDDSRKISYDKIPYELNNVEFEFSAISFLQSANFTVSYMLEGFHDDWQHVQNPRTNKLYFNNLPPGDYQLKVKASLGGQFSSGIASSERFSIIKPTYLQSWFIGALILFLLMLGFGLNVLITQFKEQGVLQKSIAEKNQEIKTAEDQFKNVWESSQDGFMLLNLKGDVLAVNPSMIKLAGMEEYRQFTGRHIKEFFKKPDYYFEHKDLILSLLSKSESGSMEAYMPFHSGYKNIELFVTKVNPEKNDDVVLMVFRDVTDKKVYEEGLKEAKERAEEANRIKTNFLSNMSHEIRTPLNGILGSTENIIIQNKDNHLLVGQLEIIMESGERLLNTINSILSMAKIEANKMEVDYEETNINDFLSHLLIPLKTLAMKKNLLLTARFATKPFVARVDKRYFEMIVNNIVGNAIKYSDEGLIKVLLKQVDDKIHFEVKDSGIGMSEEFVQKLYAPFEQESVGYDRQFEGTGLGLSITKNLVEILNGTIEIKSKKNAGTTVLVILPVN</sequence>
<dbReference type="Pfam" id="PF07495">
    <property type="entry name" value="Y_Y_Y"/>
    <property type="match status" value="1"/>
</dbReference>
<dbReference type="Gene3D" id="3.30.565.10">
    <property type="entry name" value="Histidine kinase-like ATPase, C-terminal domain"/>
    <property type="match status" value="1"/>
</dbReference>
<dbReference type="SUPFAM" id="SSF63829">
    <property type="entry name" value="Calcium-dependent phosphotriesterase"/>
    <property type="match status" value="1"/>
</dbReference>
<dbReference type="SUPFAM" id="SSF55874">
    <property type="entry name" value="ATPase domain of HSP90 chaperone/DNA topoisomerase II/histidine kinase"/>
    <property type="match status" value="1"/>
</dbReference>
<dbReference type="EC" id="2.7.13.3" evidence="2"/>
<keyword evidence="5" id="KW-1133">Transmembrane helix</keyword>
<dbReference type="InterPro" id="IPR011123">
    <property type="entry name" value="Y_Y_Y"/>
</dbReference>
<dbReference type="eggNOG" id="COG3292">
    <property type="taxonomic scope" value="Bacteria"/>
</dbReference>
<dbReference type="STRING" id="926556.Echvi_0014"/>
<dbReference type="InterPro" id="IPR036097">
    <property type="entry name" value="HisK_dim/P_sf"/>
</dbReference>
<dbReference type="PRINTS" id="PR00344">
    <property type="entry name" value="BCTRLSENSOR"/>
</dbReference>
<dbReference type="GO" id="GO:0006355">
    <property type="term" value="P:regulation of DNA-templated transcription"/>
    <property type="evidence" value="ECO:0007669"/>
    <property type="project" value="InterPro"/>
</dbReference>
<dbReference type="SMART" id="SM00387">
    <property type="entry name" value="HATPase_c"/>
    <property type="match status" value="1"/>
</dbReference>
<dbReference type="Pfam" id="PF00989">
    <property type="entry name" value="PAS"/>
    <property type="match status" value="1"/>
</dbReference>
<dbReference type="NCBIfam" id="TIGR00229">
    <property type="entry name" value="sensory_box"/>
    <property type="match status" value="1"/>
</dbReference>
<dbReference type="InterPro" id="IPR003661">
    <property type="entry name" value="HisK_dim/P_dom"/>
</dbReference>
<dbReference type="Gene3D" id="2.60.40.10">
    <property type="entry name" value="Immunoglobulins"/>
    <property type="match status" value="1"/>
</dbReference>
<dbReference type="InterPro" id="IPR015943">
    <property type="entry name" value="WD40/YVTN_repeat-like_dom_sf"/>
</dbReference>
<dbReference type="SUPFAM" id="SSF47384">
    <property type="entry name" value="Homodimeric domain of signal transducing histidine kinase"/>
    <property type="match status" value="1"/>
</dbReference>
<dbReference type="InterPro" id="IPR004358">
    <property type="entry name" value="Sig_transdc_His_kin-like_C"/>
</dbReference>
<dbReference type="AlphaFoldDB" id="L0FTE3"/>
<dbReference type="PROSITE" id="PS50109">
    <property type="entry name" value="HIS_KIN"/>
    <property type="match status" value="1"/>
</dbReference>
<dbReference type="Gene3D" id="1.10.287.130">
    <property type="match status" value="1"/>
</dbReference>
<evidence type="ECO:0000256" key="3">
    <source>
        <dbReference type="ARBA" id="ARBA00022553"/>
    </source>
</evidence>
<protein>
    <recommendedName>
        <fullName evidence="2">histidine kinase</fullName>
        <ecNumber evidence="2">2.7.13.3</ecNumber>
    </recommendedName>
</protein>
<evidence type="ECO:0000256" key="1">
    <source>
        <dbReference type="ARBA" id="ARBA00000085"/>
    </source>
</evidence>
<dbReference type="SUPFAM" id="SSF55785">
    <property type="entry name" value="PYP-like sensor domain (PAS domain)"/>
    <property type="match status" value="1"/>
</dbReference>
<keyword evidence="9" id="KW-1185">Reference proteome</keyword>
<dbReference type="CDD" id="cd00130">
    <property type="entry name" value="PAS"/>
    <property type="match status" value="1"/>
</dbReference>
<keyword evidence="5" id="KW-0472">Membrane</keyword>
<dbReference type="RefSeq" id="WP_015263886.1">
    <property type="nucleotide sequence ID" value="NC_019904.1"/>
</dbReference>
<feature type="transmembrane region" description="Helical" evidence="5">
    <location>
        <begin position="744"/>
        <end position="764"/>
    </location>
</feature>
<dbReference type="GO" id="GO:0000155">
    <property type="term" value="F:phosphorelay sensor kinase activity"/>
    <property type="evidence" value="ECO:0007669"/>
    <property type="project" value="InterPro"/>
</dbReference>
<dbReference type="SMART" id="SM00091">
    <property type="entry name" value="PAS"/>
    <property type="match status" value="1"/>
</dbReference>
<dbReference type="eggNOG" id="COG0642">
    <property type="taxonomic scope" value="Bacteria"/>
</dbReference>
<dbReference type="Pfam" id="PF00512">
    <property type="entry name" value="HisKA"/>
    <property type="match status" value="1"/>
</dbReference>
<keyword evidence="5" id="KW-0812">Transmembrane</keyword>
<dbReference type="Gene3D" id="3.30.450.20">
    <property type="entry name" value="PAS domain"/>
    <property type="match status" value="1"/>
</dbReference>
<keyword evidence="3" id="KW-0597">Phosphoprotein</keyword>
<dbReference type="InterPro" id="IPR000014">
    <property type="entry name" value="PAS"/>
</dbReference>
<dbReference type="Pfam" id="PF07494">
    <property type="entry name" value="Reg_prop"/>
    <property type="match status" value="1"/>
</dbReference>
<evidence type="ECO:0000313" key="8">
    <source>
        <dbReference type="EMBL" id="AGA76318.1"/>
    </source>
</evidence>
<evidence type="ECO:0000259" key="7">
    <source>
        <dbReference type="PROSITE" id="PS50112"/>
    </source>
</evidence>
<evidence type="ECO:0000256" key="2">
    <source>
        <dbReference type="ARBA" id="ARBA00012438"/>
    </source>
</evidence>
<dbReference type="KEGG" id="evi:Echvi_0014"/>
<comment type="catalytic activity">
    <reaction evidence="1">
        <text>ATP + protein L-histidine = ADP + protein N-phospho-L-histidine.</text>
        <dbReference type="EC" id="2.7.13.3"/>
    </reaction>
</comment>
<name>L0FTE3_ECHVK</name>
<evidence type="ECO:0000259" key="6">
    <source>
        <dbReference type="PROSITE" id="PS50109"/>
    </source>
</evidence>
<dbReference type="PATRIC" id="fig|926556.3.peg.14"/>